<dbReference type="CDD" id="cd06577">
    <property type="entry name" value="PASTA_pknB"/>
    <property type="match status" value="4"/>
</dbReference>
<feature type="domain" description="PASTA" evidence="12">
    <location>
        <begin position="611"/>
        <end position="671"/>
    </location>
</feature>
<keyword evidence="14" id="KW-1185">Reference proteome</keyword>
<organism evidence="13 14">
    <name type="scientific">Asanoa siamensis</name>
    <dbReference type="NCBI Taxonomy" id="926357"/>
    <lineage>
        <taxon>Bacteria</taxon>
        <taxon>Bacillati</taxon>
        <taxon>Actinomycetota</taxon>
        <taxon>Actinomycetes</taxon>
        <taxon>Micromonosporales</taxon>
        <taxon>Micromonosporaceae</taxon>
        <taxon>Asanoa</taxon>
    </lineage>
</organism>
<keyword evidence="10" id="KW-1133">Transmembrane helix</keyword>
<keyword evidence="5 13" id="KW-0418">Kinase</keyword>
<comment type="catalytic activity">
    <reaction evidence="7">
        <text>L-threonyl-[protein] + ATP = O-phospho-L-threonyl-[protein] + ADP + H(+)</text>
        <dbReference type="Rhea" id="RHEA:46608"/>
        <dbReference type="Rhea" id="RHEA-COMP:11060"/>
        <dbReference type="Rhea" id="RHEA-COMP:11605"/>
        <dbReference type="ChEBI" id="CHEBI:15378"/>
        <dbReference type="ChEBI" id="CHEBI:30013"/>
        <dbReference type="ChEBI" id="CHEBI:30616"/>
        <dbReference type="ChEBI" id="CHEBI:61977"/>
        <dbReference type="ChEBI" id="CHEBI:456216"/>
        <dbReference type="EC" id="2.7.11.1"/>
    </reaction>
</comment>
<feature type="domain" description="PASTA" evidence="12">
    <location>
        <begin position="545"/>
        <end position="610"/>
    </location>
</feature>
<evidence type="ECO:0000256" key="4">
    <source>
        <dbReference type="ARBA" id="ARBA00022741"/>
    </source>
</evidence>
<dbReference type="Pfam" id="PF03793">
    <property type="entry name" value="PASTA"/>
    <property type="match status" value="3"/>
</dbReference>
<dbReference type="Proteomes" id="UP000604117">
    <property type="component" value="Unassembled WGS sequence"/>
</dbReference>
<dbReference type="Gene3D" id="1.10.510.10">
    <property type="entry name" value="Transferase(Phosphotransferase) domain 1"/>
    <property type="match status" value="1"/>
</dbReference>
<dbReference type="Pfam" id="PF00069">
    <property type="entry name" value="Pkinase"/>
    <property type="match status" value="1"/>
</dbReference>
<feature type="domain" description="PASTA" evidence="12">
    <location>
        <begin position="413"/>
        <end position="476"/>
    </location>
</feature>
<feature type="domain" description="Protein kinase" evidence="11">
    <location>
        <begin position="31"/>
        <end position="299"/>
    </location>
</feature>
<evidence type="ECO:0000313" key="13">
    <source>
        <dbReference type="EMBL" id="GIF76785.1"/>
    </source>
</evidence>
<dbReference type="InterPro" id="IPR008271">
    <property type="entry name" value="Ser/Thr_kinase_AS"/>
</dbReference>
<evidence type="ECO:0000256" key="2">
    <source>
        <dbReference type="ARBA" id="ARBA00022527"/>
    </source>
</evidence>
<comment type="caution">
    <text evidence="13">The sequence shown here is derived from an EMBL/GenBank/DDBJ whole genome shotgun (WGS) entry which is preliminary data.</text>
</comment>
<dbReference type="InterPro" id="IPR005543">
    <property type="entry name" value="PASTA_dom"/>
</dbReference>
<keyword evidence="6" id="KW-0067">ATP-binding</keyword>
<evidence type="ECO:0000313" key="14">
    <source>
        <dbReference type="Proteomes" id="UP000604117"/>
    </source>
</evidence>
<dbReference type="EC" id="2.7.11.1" evidence="1"/>
<proteinExistence type="predicted"/>
<evidence type="ECO:0000256" key="6">
    <source>
        <dbReference type="ARBA" id="ARBA00022840"/>
    </source>
</evidence>
<evidence type="ECO:0000259" key="11">
    <source>
        <dbReference type="PROSITE" id="PS50011"/>
    </source>
</evidence>
<dbReference type="Gene3D" id="3.30.10.20">
    <property type="match status" value="4"/>
</dbReference>
<dbReference type="Gene3D" id="3.30.200.20">
    <property type="entry name" value="Phosphorylase Kinase, domain 1"/>
    <property type="match status" value="1"/>
</dbReference>
<evidence type="ECO:0000256" key="7">
    <source>
        <dbReference type="ARBA" id="ARBA00047899"/>
    </source>
</evidence>
<name>A0ABQ4CZS4_9ACTN</name>
<evidence type="ECO:0000256" key="8">
    <source>
        <dbReference type="ARBA" id="ARBA00048679"/>
    </source>
</evidence>
<reference evidence="13 14" key="1">
    <citation type="submission" date="2021-01" db="EMBL/GenBank/DDBJ databases">
        <title>Whole genome shotgun sequence of Asanoa siamensis NBRC 107932.</title>
        <authorList>
            <person name="Komaki H."/>
            <person name="Tamura T."/>
        </authorList>
    </citation>
    <scope>NUCLEOTIDE SEQUENCE [LARGE SCALE GENOMIC DNA]</scope>
    <source>
        <strain evidence="13 14">NBRC 107932</strain>
    </source>
</reference>
<dbReference type="PANTHER" id="PTHR43289:SF34">
    <property type="entry name" value="SERINE_THREONINE-PROTEIN KINASE YBDM-RELATED"/>
    <property type="match status" value="1"/>
</dbReference>
<dbReference type="CDD" id="cd14014">
    <property type="entry name" value="STKc_PknB_like"/>
    <property type="match status" value="1"/>
</dbReference>
<evidence type="ECO:0000256" key="1">
    <source>
        <dbReference type="ARBA" id="ARBA00012513"/>
    </source>
</evidence>
<feature type="region of interest" description="Disordered" evidence="9">
    <location>
        <begin position="333"/>
        <end position="368"/>
    </location>
</feature>
<dbReference type="EMBL" id="BONE01000070">
    <property type="protein sequence ID" value="GIF76785.1"/>
    <property type="molecule type" value="Genomic_DNA"/>
</dbReference>
<evidence type="ECO:0000259" key="12">
    <source>
        <dbReference type="PROSITE" id="PS51178"/>
    </source>
</evidence>
<dbReference type="PROSITE" id="PS51178">
    <property type="entry name" value="PASTA"/>
    <property type="match status" value="4"/>
</dbReference>
<dbReference type="InterPro" id="IPR011009">
    <property type="entry name" value="Kinase-like_dom_sf"/>
</dbReference>
<keyword evidence="3" id="KW-0808">Transferase</keyword>
<dbReference type="NCBIfam" id="NF033483">
    <property type="entry name" value="PknB_PASTA_kin"/>
    <property type="match status" value="1"/>
</dbReference>
<dbReference type="InterPro" id="IPR000719">
    <property type="entry name" value="Prot_kinase_dom"/>
</dbReference>
<evidence type="ECO:0000256" key="3">
    <source>
        <dbReference type="ARBA" id="ARBA00022679"/>
    </source>
</evidence>
<keyword evidence="4" id="KW-0547">Nucleotide-binding</keyword>
<dbReference type="PANTHER" id="PTHR43289">
    <property type="entry name" value="MITOGEN-ACTIVATED PROTEIN KINASE KINASE KINASE 20-RELATED"/>
    <property type="match status" value="1"/>
</dbReference>
<sequence length="671" mass="71626">MSHSGYGHIDSLPMDIQVADSLLGTLVDGRYRIRGRVARGGMATVYTATDERLERTVALKIIHPAQARDPQFLERFTDEAKTIARLTHPNVVAVYDQGHHAGLPYLVMEYVRGNTLRDVLAQRRRLNPGESLAILEQMLAAISAAHRAGLVHRDVKPENVLVAEAPSGGAGNLVDSVVKVADFGLARAVEASATDADGGQLMATVAYVAPELVTDGRADPRSDVYSAGIVLFEMLTGRVPYDGAQPVEVAWQHVDRDVPAPSSLVPGIPPVVDELVARATRRDPQARPTDAGAFLSEVQATRDDLGSANANTALLRQVSARTVTIPRVPAEPERPTWARLPGQAEPAPAGRRRAPEPAYDDYDDDRGGGSRIGDRYRMVMSHPRGRMAVAAAIVVIGLVAAISGWWWGMGRYTVAPQLAAMDKAAAEAQATRGGFAIAYGPGQFDEKAAKDVVLRQDPPAAGRILKGGTITLVLSLGAERYTVPDVVGMTLDLATSELEQTKLQITKGADRYDDNLPKGVVVAVDPAVGTETKPGDKVTVFVSKGKAPLTVPRVVGKSINDARAELINLGLEPLIAYKQSDRPRDEVIKQTPNDGAGVEKGAKIELEVSEGPPQVTVPRLIGLPCPQAVQQLQGMNLVPNPQVNPNGTVFAQQPNENTPVPPGSQVVIYCS</sequence>
<dbReference type="SMART" id="SM00740">
    <property type="entry name" value="PASTA"/>
    <property type="match status" value="4"/>
</dbReference>
<evidence type="ECO:0000256" key="10">
    <source>
        <dbReference type="SAM" id="Phobius"/>
    </source>
</evidence>
<feature type="domain" description="PASTA" evidence="12">
    <location>
        <begin position="477"/>
        <end position="544"/>
    </location>
</feature>
<keyword evidence="2 13" id="KW-0723">Serine/threonine-protein kinase</keyword>
<dbReference type="SUPFAM" id="SSF56112">
    <property type="entry name" value="Protein kinase-like (PK-like)"/>
    <property type="match status" value="1"/>
</dbReference>
<dbReference type="PROSITE" id="PS00108">
    <property type="entry name" value="PROTEIN_KINASE_ST"/>
    <property type="match status" value="1"/>
</dbReference>
<evidence type="ECO:0000256" key="9">
    <source>
        <dbReference type="SAM" id="MobiDB-lite"/>
    </source>
</evidence>
<protein>
    <recommendedName>
        <fullName evidence="1">non-specific serine/threonine protein kinase</fullName>
        <ecNumber evidence="1">2.7.11.1</ecNumber>
    </recommendedName>
</protein>
<dbReference type="SMART" id="SM00220">
    <property type="entry name" value="S_TKc"/>
    <property type="match status" value="1"/>
</dbReference>
<evidence type="ECO:0000256" key="5">
    <source>
        <dbReference type="ARBA" id="ARBA00022777"/>
    </source>
</evidence>
<keyword evidence="10" id="KW-0472">Membrane</keyword>
<keyword evidence="10" id="KW-0812">Transmembrane</keyword>
<comment type="catalytic activity">
    <reaction evidence="8">
        <text>L-seryl-[protein] + ATP = O-phospho-L-seryl-[protein] + ADP + H(+)</text>
        <dbReference type="Rhea" id="RHEA:17989"/>
        <dbReference type="Rhea" id="RHEA-COMP:9863"/>
        <dbReference type="Rhea" id="RHEA-COMP:11604"/>
        <dbReference type="ChEBI" id="CHEBI:15378"/>
        <dbReference type="ChEBI" id="CHEBI:29999"/>
        <dbReference type="ChEBI" id="CHEBI:30616"/>
        <dbReference type="ChEBI" id="CHEBI:83421"/>
        <dbReference type="ChEBI" id="CHEBI:456216"/>
        <dbReference type="EC" id="2.7.11.1"/>
    </reaction>
</comment>
<accession>A0ABQ4CZS4</accession>
<gene>
    <name evidence="13" type="ORF">Asi02nite_63030</name>
</gene>
<dbReference type="PROSITE" id="PS50011">
    <property type="entry name" value="PROTEIN_KINASE_DOM"/>
    <property type="match status" value="1"/>
</dbReference>
<feature type="transmembrane region" description="Helical" evidence="10">
    <location>
        <begin position="387"/>
        <end position="407"/>
    </location>
</feature>
<dbReference type="GO" id="GO:0004674">
    <property type="term" value="F:protein serine/threonine kinase activity"/>
    <property type="evidence" value="ECO:0007669"/>
    <property type="project" value="UniProtKB-KW"/>
</dbReference>